<proteinExistence type="predicted"/>
<dbReference type="EMBL" id="VDLX02000010">
    <property type="protein sequence ID" value="KAB8192422.1"/>
    <property type="molecule type" value="Genomic_DNA"/>
</dbReference>
<keyword evidence="2" id="KW-0812">Transmembrane</keyword>
<keyword evidence="5" id="KW-0482">Metalloprotease</keyword>
<dbReference type="GO" id="GO:0008237">
    <property type="term" value="F:metallopeptidase activity"/>
    <property type="evidence" value="ECO:0007669"/>
    <property type="project" value="UniProtKB-KW"/>
</dbReference>
<dbReference type="PANTHER" id="PTHR30168">
    <property type="entry name" value="PUTATIVE MEMBRANE PROTEIN YPFJ"/>
    <property type="match status" value="1"/>
</dbReference>
<sequence>MTTLTALRVPAEAAEAADGQVTDAHAVPVKSPFAKKAGKPARTSCPETEIAHGGVPRARQYLGVVIKCLDKSWGAYFARAGWTFRKPVVRYYDEPAGTVCGGPWPGEAAVFYCPGHSTIVFPLTGRWIENRTDLYPFKVAAHEYAHHLQKLRGLRPGAERSGEPKRRYELQADCLAGVFLGSVWHSLDRGDQDWEALLDATRASGDEEDGRHSHGAPASRASWLKRGYLAVSPSACDTWSAPAAAVD</sequence>
<evidence type="ECO:0000256" key="1">
    <source>
        <dbReference type="ARBA" id="ARBA00004167"/>
    </source>
</evidence>
<reference evidence="5 6" key="1">
    <citation type="submission" date="2019-10" db="EMBL/GenBank/DDBJ databases">
        <title>Nonomuraea sp. nov., isolated from Phyllanthus amarus.</title>
        <authorList>
            <person name="Klykleung N."/>
            <person name="Tanasupawat S."/>
        </authorList>
    </citation>
    <scope>NUCLEOTIDE SEQUENCE [LARGE SCALE GENOMIC DNA]</scope>
    <source>
        <strain evidence="5 6">PA1-10</strain>
    </source>
</reference>
<evidence type="ECO:0000256" key="2">
    <source>
        <dbReference type="ARBA" id="ARBA00022692"/>
    </source>
</evidence>
<evidence type="ECO:0000256" key="3">
    <source>
        <dbReference type="ARBA" id="ARBA00022989"/>
    </source>
</evidence>
<comment type="subcellular location">
    <subcellularLocation>
        <location evidence="1">Membrane</location>
        <topology evidence="1">Single-pass membrane protein</topology>
    </subcellularLocation>
</comment>
<keyword evidence="4" id="KW-0472">Membrane</keyword>
<dbReference type="GO" id="GO:0006508">
    <property type="term" value="P:proteolysis"/>
    <property type="evidence" value="ECO:0007669"/>
    <property type="project" value="UniProtKB-KW"/>
</dbReference>
<evidence type="ECO:0000313" key="6">
    <source>
        <dbReference type="Proteomes" id="UP000312512"/>
    </source>
</evidence>
<keyword evidence="5" id="KW-0645">Protease</keyword>
<name>A0A5C4W7I2_9ACTN</name>
<comment type="caution">
    <text evidence="5">The sequence shown here is derived from an EMBL/GenBank/DDBJ whole genome shotgun (WGS) entry which is preliminary data.</text>
</comment>
<dbReference type="Pfam" id="PF04228">
    <property type="entry name" value="Zn_peptidase"/>
    <property type="match status" value="1"/>
</dbReference>
<gene>
    <name evidence="5" type="ORF">FH608_026280</name>
</gene>
<dbReference type="Proteomes" id="UP000312512">
    <property type="component" value="Unassembled WGS sequence"/>
</dbReference>
<accession>A0A5C4W7I2</accession>
<protein>
    <submittedName>
        <fullName evidence="5">Metalloprotease-like protein</fullName>
    </submittedName>
</protein>
<keyword evidence="5" id="KW-0378">Hydrolase</keyword>
<evidence type="ECO:0000256" key="4">
    <source>
        <dbReference type="ARBA" id="ARBA00023136"/>
    </source>
</evidence>
<dbReference type="GO" id="GO:0016020">
    <property type="term" value="C:membrane"/>
    <property type="evidence" value="ECO:0007669"/>
    <property type="project" value="UniProtKB-SubCell"/>
</dbReference>
<dbReference type="InterPro" id="IPR007343">
    <property type="entry name" value="Uncharacterised_pept_Zn_put"/>
</dbReference>
<evidence type="ECO:0000313" key="5">
    <source>
        <dbReference type="EMBL" id="KAB8192422.1"/>
    </source>
</evidence>
<dbReference type="PANTHER" id="PTHR30168:SF0">
    <property type="entry name" value="INNER MEMBRANE PROTEIN"/>
    <property type="match status" value="1"/>
</dbReference>
<dbReference type="OrthoDB" id="9774900at2"/>
<dbReference type="AlphaFoldDB" id="A0A5C4W7I2"/>
<keyword evidence="3" id="KW-1133">Transmembrane helix</keyword>
<organism evidence="5 6">
    <name type="scientific">Nonomuraea phyllanthi</name>
    <dbReference type="NCBI Taxonomy" id="2219224"/>
    <lineage>
        <taxon>Bacteria</taxon>
        <taxon>Bacillati</taxon>
        <taxon>Actinomycetota</taxon>
        <taxon>Actinomycetes</taxon>
        <taxon>Streptosporangiales</taxon>
        <taxon>Streptosporangiaceae</taxon>
        <taxon>Nonomuraea</taxon>
    </lineage>
</organism>
<keyword evidence="6" id="KW-1185">Reference proteome</keyword>